<name>A0A1H9XM45_9MICO</name>
<dbReference type="InterPro" id="IPR021416">
    <property type="entry name" value="DUF3048_N"/>
</dbReference>
<accession>A0A1H9XM45</accession>
<proteinExistence type="predicted"/>
<dbReference type="Pfam" id="PF17479">
    <property type="entry name" value="DUF3048_C"/>
    <property type="match status" value="1"/>
</dbReference>
<feature type="domain" description="DUF3048" evidence="2">
    <location>
        <begin position="65"/>
        <end position="192"/>
    </location>
</feature>
<evidence type="ECO:0000259" key="3">
    <source>
        <dbReference type="Pfam" id="PF17479"/>
    </source>
</evidence>
<dbReference type="InterPro" id="IPR023158">
    <property type="entry name" value="YerB-like_sf"/>
</dbReference>
<dbReference type="OrthoDB" id="9779102at2"/>
<keyword evidence="5" id="KW-1185">Reference proteome</keyword>
<feature type="region of interest" description="Disordered" evidence="1">
    <location>
        <begin position="38"/>
        <end position="67"/>
    </location>
</feature>
<evidence type="ECO:0000313" key="4">
    <source>
        <dbReference type="EMBL" id="SES47171.1"/>
    </source>
</evidence>
<dbReference type="Pfam" id="PF11258">
    <property type="entry name" value="DUF3048"/>
    <property type="match status" value="1"/>
</dbReference>
<dbReference type="SUPFAM" id="SSF159774">
    <property type="entry name" value="YerB-like"/>
    <property type="match status" value="1"/>
</dbReference>
<dbReference type="AlphaFoldDB" id="A0A1H9XM45"/>
<gene>
    <name evidence="4" type="ORF">SAMN05216199_4020</name>
</gene>
<protein>
    <recommendedName>
        <fullName evidence="6">DUF3048 domain-containing protein</fullName>
    </recommendedName>
</protein>
<dbReference type="STRING" id="587636.SAMN05216199_4020"/>
<reference evidence="5" key="1">
    <citation type="submission" date="2016-10" db="EMBL/GenBank/DDBJ databases">
        <authorList>
            <person name="Varghese N."/>
            <person name="Submissions S."/>
        </authorList>
    </citation>
    <scope>NUCLEOTIDE SEQUENCE [LARGE SCALE GENOMIC DNA]</scope>
    <source>
        <strain evidence="5">CGMCC 1.6963</strain>
    </source>
</reference>
<dbReference type="Proteomes" id="UP000199019">
    <property type="component" value="Unassembled WGS sequence"/>
</dbReference>
<organism evidence="4 5">
    <name type="scientific">Pedococcus cremeus</name>
    <dbReference type="NCBI Taxonomy" id="587636"/>
    <lineage>
        <taxon>Bacteria</taxon>
        <taxon>Bacillati</taxon>
        <taxon>Actinomycetota</taxon>
        <taxon>Actinomycetes</taxon>
        <taxon>Micrococcales</taxon>
        <taxon>Intrasporangiaceae</taxon>
        <taxon>Pedococcus</taxon>
    </lineage>
</organism>
<sequence length="344" mass="36085">MSSPVWGMNRRTTRAVLAAFAAVVAVAVVGLGLRSCSAGPATTATTSPTASRTASPSTTARTGPLSGRALAVKIDNTERSHPHIGMAQADVVYVEPVEGGLTRLLAVFSSAMPKEVGPVRSARESDLAILGNYGPVAFAYSGASHYTERLLAKGREFNLSYGASTQGFRREPSRPAPYNVIGDPKVLLARAKGSVVPKDPGFVFGAAPAGGAKATEVATRWPASRVSFTWDPRRKEYLLTTDGRPDVDPKGRQYGAATVVVQEVPTHSSQNRDVRGAPTPVVTLTGKGRVTVLRGGQTWRGTWSRTSLTAPTSFTGSSGKPLTMAPAGTVWVLFVAPGQAVTVR</sequence>
<dbReference type="EMBL" id="FOHB01000009">
    <property type="protein sequence ID" value="SES47171.1"/>
    <property type="molecule type" value="Genomic_DNA"/>
</dbReference>
<feature type="domain" description="DUF3048" evidence="3">
    <location>
        <begin position="221"/>
        <end position="332"/>
    </location>
</feature>
<feature type="compositionally biased region" description="Low complexity" evidence="1">
    <location>
        <begin position="38"/>
        <end position="64"/>
    </location>
</feature>
<evidence type="ECO:0008006" key="6">
    <source>
        <dbReference type="Google" id="ProtNLM"/>
    </source>
</evidence>
<dbReference type="Gene3D" id="3.50.90.10">
    <property type="entry name" value="YerB-like"/>
    <property type="match status" value="1"/>
</dbReference>
<dbReference type="RefSeq" id="WP_143056312.1">
    <property type="nucleotide sequence ID" value="NZ_FOHB01000009.1"/>
</dbReference>
<evidence type="ECO:0000259" key="2">
    <source>
        <dbReference type="Pfam" id="PF11258"/>
    </source>
</evidence>
<evidence type="ECO:0000256" key="1">
    <source>
        <dbReference type="SAM" id="MobiDB-lite"/>
    </source>
</evidence>
<dbReference type="InterPro" id="IPR035328">
    <property type="entry name" value="DUF3048_C"/>
</dbReference>
<evidence type="ECO:0000313" key="5">
    <source>
        <dbReference type="Proteomes" id="UP000199019"/>
    </source>
</evidence>